<gene>
    <name evidence="2" type="ORF">DYU11_25970</name>
</gene>
<keyword evidence="1" id="KW-0472">Membrane</keyword>
<accession>A0A418LZU9</accession>
<dbReference type="RefSeq" id="WP_119670663.1">
    <property type="nucleotide sequence ID" value="NZ_QXED01000009.1"/>
</dbReference>
<organism evidence="2 3">
    <name type="scientific">Fibrisoma montanum</name>
    <dbReference type="NCBI Taxonomy" id="2305895"/>
    <lineage>
        <taxon>Bacteria</taxon>
        <taxon>Pseudomonadati</taxon>
        <taxon>Bacteroidota</taxon>
        <taxon>Cytophagia</taxon>
        <taxon>Cytophagales</taxon>
        <taxon>Spirosomataceae</taxon>
        <taxon>Fibrisoma</taxon>
    </lineage>
</organism>
<protein>
    <submittedName>
        <fullName evidence="2">Uncharacterized protein</fullName>
    </submittedName>
</protein>
<keyword evidence="3" id="KW-1185">Reference proteome</keyword>
<feature type="transmembrane region" description="Helical" evidence="1">
    <location>
        <begin position="6"/>
        <end position="26"/>
    </location>
</feature>
<keyword evidence="1" id="KW-0812">Transmembrane</keyword>
<evidence type="ECO:0000256" key="1">
    <source>
        <dbReference type="SAM" id="Phobius"/>
    </source>
</evidence>
<dbReference type="Proteomes" id="UP000283523">
    <property type="component" value="Unassembled WGS sequence"/>
</dbReference>
<evidence type="ECO:0000313" key="2">
    <source>
        <dbReference type="EMBL" id="RIV18951.1"/>
    </source>
</evidence>
<dbReference type="AlphaFoldDB" id="A0A418LZU9"/>
<feature type="transmembrane region" description="Helical" evidence="1">
    <location>
        <begin position="38"/>
        <end position="60"/>
    </location>
</feature>
<comment type="caution">
    <text evidence="2">The sequence shown here is derived from an EMBL/GenBank/DDBJ whole genome shotgun (WGS) entry which is preliminary data.</text>
</comment>
<keyword evidence="1" id="KW-1133">Transmembrane helix</keyword>
<dbReference type="OrthoDB" id="961595at2"/>
<proteinExistence type="predicted"/>
<name>A0A418LZU9_9BACT</name>
<reference evidence="2 3" key="1">
    <citation type="submission" date="2018-08" db="EMBL/GenBank/DDBJ databases">
        <title>Fibrisoma montanum sp. nov., isolated from Danxia mountain soil.</title>
        <authorList>
            <person name="Huang Y."/>
        </authorList>
    </citation>
    <scope>NUCLEOTIDE SEQUENCE [LARGE SCALE GENOMIC DNA]</scope>
    <source>
        <strain evidence="2 3">HYT19</strain>
    </source>
</reference>
<feature type="transmembrane region" description="Helical" evidence="1">
    <location>
        <begin position="66"/>
        <end position="84"/>
    </location>
</feature>
<dbReference type="EMBL" id="QXED01000009">
    <property type="protein sequence ID" value="RIV18951.1"/>
    <property type="molecule type" value="Genomic_DNA"/>
</dbReference>
<sequence length="93" mass="10221">MKTITTLNWILVGLYGLLLIFTLFNISRPGNDAAGQGMEGGFLVVGIILLAAMAGLNLMPYTWSKITALVIQALPLIVILYNFISNYMDSRQQ</sequence>
<evidence type="ECO:0000313" key="3">
    <source>
        <dbReference type="Proteomes" id="UP000283523"/>
    </source>
</evidence>